<dbReference type="RefSeq" id="XP_001886770.1">
    <property type="nucleotide sequence ID" value="XM_001886735.1"/>
</dbReference>
<dbReference type="OrthoDB" id="3257643at2759"/>
<sequence>MTSFADFPPEIVKEIIDVLQHNLLSLKACSQTCQSLLPFCRNDTSEGNQQIGLPAPSFRPMLEHKPDTEQSERHILTSVAQLEQTVTKLQTELGYTPEQISALPLHTVKIRELEADLLRAREENEELWRLLAESRVSTAVTRRDPLTMYPDGRRCDRDYKRRKMQYSLQRQSPRSWAKLIIQPACTRIPNAKYTIGFECYFKSPILACSNASTHTPPHGPASTATQLHTLELRATPSKLMSWYICQGGGQPQLYCIYSWETAIPLYSTPIRMAILTTTLWIGTRTWMATITQIASFVLCSRSGL</sequence>
<dbReference type="KEGG" id="lbc:LACBIDRAFT_332258"/>
<proteinExistence type="predicted"/>
<keyword evidence="2" id="KW-1185">Reference proteome</keyword>
<dbReference type="AlphaFoldDB" id="B0DS43"/>
<dbReference type="EMBL" id="DS547129">
    <property type="protein sequence ID" value="EDR02726.1"/>
    <property type="molecule type" value="Genomic_DNA"/>
</dbReference>
<dbReference type="InParanoid" id="B0DS43"/>
<dbReference type="HOGENOM" id="CLU_915475_0_0_1"/>
<gene>
    <name evidence="1" type="ORF">LACBIDRAFT_332258</name>
</gene>
<dbReference type="Proteomes" id="UP000001194">
    <property type="component" value="Unassembled WGS sequence"/>
</dbReference>
<dbReference type="GeneID" id="6082303"/>
<protein>
    <submittedName>
        <fullName evidence="1">Predicted protein</fullName>
    </submittedName>
</protein>
<accession>B0DS43</accession>
<evidence type="ECO:0000313" key="1">
    <source>
        <dbReference type="EMBL" id="EDR02726.1"/>
    </source>
</evidence>
<organism evidence="2">
    <name type="scientific">Laccaria bicolor (strain S238N-H82 / ATCC MYA-4686)</name>
    <name type="common">Bicoloured deceiver</name>
    <name type="synonym">Laccaria laccata var. bicolor</name>
    <dbReference type="NCBI Taxonomy" id="486041"/>
    <lineage>
        <taxon>Eukaryota</taxon>
        <taxon>Fungi</taxon>
        <taxon>Dikarya</taxon>
        <taxon>Basidiomycota</taxon>
        <taxon>Agaricomycotina</taxon>
        <taxon>Agaricomycetes</taxon>
        <taxon>Agaricomycetidae</taxon>
        <taxon>Agaricales</taxon>
        <taxon>Agaricineae</taxon>
        <taxon>Hydnangiaceae</taxon>
        <taxon>Laccaria</taxon>
    </lineage>
</organism>
<evidence type="ECO:0000313" key="2">
    <source>
        <dbReference type="Proteomes" id="UP000001194"/>
    </source>
</evidence>
<reference evidence="1 2" key="1">
    <citation type="journal article" date="2008" name="Nature">
        <title>The genome of Laccaria bicolor provides insights into mycorrhizal symbiosis.</title>
        <authorList>
            <person name="Martin F."/>
            <person name="Aerts A."/>
            <person name="Ahren D."/>
            <person name="Brun A."/>
            <person name="Danchin E.G.J."/>
            <person name="Duchaussoy F."/>
            <person name="Gibon J."/>
            <person name="Kohler A."/>
            <person name="Lindquist E."/>
            <person name="Pereda V."/>
            <person name="Salamov A."/>
            <person name="Shapiro H.J."/>
            <person name="Wuyts J."/>
            <person name="Blaudez D."/>
            <person name="Buee M."/>
            <person name="Brokstein P."/>
            <person name="Canbaeck B."/>
            <person name="Cohen D."/>
            <person name="Courty P.E."/>
            <person name="Coutinho P.M."/>
            <person name="Delaruelle C."/>
            <person name="Detter J.C."/>
            <person name="Deveau A."/>
            <person name="DiFazio S."/>
            <person name="Duplessis S."/>
            <person name="Fraissinet-Tachet L."/>
            <person name="Lucic E."/>
            <person name="Frey-Klett P."/>
            <person name="Fourrey C."/>
            <person name="Feussner I."/>
            <person name="Gay G."/>
            <person name="Grimwood J."/>
            <person name="Hoegger P.J."/>
            <person name="Jain P."/>
            <person name="Kilaru S."/>
            <person name="Labbe J."/>
            <person name="Lin Y.C."/>
            <person name="Legue V."/>
            <person name="Le Tacon F."/>
            <person name="Marmeisse R."/>
            <person name="Melayah D."/>
            <person name="Montanini B."/>
            <person name="Muratet M."/>
            <person name="Nehls U."/>
            <person name="Niculita-Hirzel H."/>
            <person name="Oudot-Le Secq M.P."/>
            <person name="Peter M."/>
            <person name="Quesneville H."/>
            <person name="Rajashekar B."/>
            <person name="Reich M."/>
            <person name="Rouhier N."/>
            <person name="Schmutz J."/>
            <person name="Yin T."/>
            <person name="Chalot M."/>
            <person name="Henrissat B."/>
            <person name="Kuees U."/>
            <person name="Lucas S."/>
            <person name="Van de Peer Y."/>
            <person name="Podila G.K."/>
            <person name="Polle A."/>
            <person name="Pukkila P.J."/>
            <person name="Richardson P.M."/>
            <person name="Rouze P."/>
            <person name="Sanders I.R."/>
            <person name="Stajich J.E."/>
            <person name="Tunlid A."/>
            <person name="Tuskan G."/>
            <person name="Grigoriev I.V."/>
        </authorList>
    </citation>
    <scope>NUCLEOTIDE SEQUENCE [LARGE SCALE GENOMIC DNA]</scope>
    <source>
        <strain evidence="2">S238N-H82 / ATCC MYA-4686</strain>
    </source>
</reference>
<name>B0DS43_LACBS</name>